<name>A0A7C3CAK0_9BACT</name>
<evidence type="ECO:0000259" key="2">
    <source>
        <dbReference type="Pfam" id="PF02169"/>
    </source>
</evidence>
<dbReference type="AlphaFoldDB" id="A0A7C3CAK0"/>
<organism evidence="3">
    <name type="scientific">Sulfurimonas autotrophica</name>
    <dbReference type="NCBI Taxonomy" id="202747"/>
    <lineage>
        <taxon>Bacteria</taxon>
        <taxon>Pseudomonadati</taxon>
        <taxon>Campylobacterota</taxon>
        <taxon>Epsilonproteobacteria</taxon>
        <taxon>Campylobacterales</taxon>
        <taxon>Sulfurimonadaceae</taxon>
        <taxon>Sulfurimonas</taxon>
    </lineage>
</organism>
<dbReference type="Proteomes" id="UP000886390">
    <property type="component" value="Unassembled WGS sequence"/>
</dbReference>
<dbReference type="EMBL" id="DRNH01000207">
    <property type="protein sequence ID" value="HFB53845.1"/>
    <property type="molecule type" value="Genomic_DNA"/>
</dbReference>
<gene>
    <name evidence="3" type="ORF">ENJ67_03855</name>
</gene>
<feature type="signal peptide" evidence="1">
    <location>
        <begin position="1"/>
        <end position="17"/>
    </location>
</feature>
<accession>A0A7C3CAK0</accession>
<keyword evidence="1" id="KW-0732">Signal</keyword>
<dbReference type="InterPro" id="IPR024952">
    <property type="entry name" value="LPP20-like_dom"/>
</dbReference>
<feature type="chain" id="PRO_5027906334" description="Lipoprotein LPP20-like domain-containing protein" evidence="1">
    <location>
        <begin position="18"/>
        <end position="191"/>
    </location>
</feature>
<sequence length="191" mass="20588">MKYSLVLVTLLSVASFAADKKEDAQPVQVAPAPSNITVVCPTGSCTKPAEVQKVEVINPVEISKPIEIAKPKVEEKKPVAKNDDVLDAKQNLLISVVGQGVAPVNTSSPAQAYALAKRAAVADAYRLIAEKVKGVRIDGQDLVKNMMVKRSTVRTSVQAMVRNANIVETTFKEGLCEVEMEITLSRSQFPQ</sequence>
<evidence type="ECO:0000313" key="3">
    <source>
        <dbReference type="EMBL" id="HFB53845.1"/>
    </source>
</evidence>
<dbReference type="Pfam" id="PF02169">
    <property type="entry name" value="LPP20"/>
    <property type="match status" value="1"/>
</dbReference>
<feature type="domain" description="Lipoprotein LPP20-like" evidence="2">
    <location>
        <begin position="111"/>
        <end position="181"/>
    </location>
</feature>
<proteinExistence type="predicted"/>
<comment type="caution">
    <text evidence="3">The sequence shown here is derived from an EMBL/GenBank/DDBJ whole genome shotgun (WGS) entry which is preliminary data.</text>
</comment>
<reference evidence="3" key="1">
    <citation type="journal article" date="2020" name="mSystems">
        <title>Genome- and Community-Level Interaction Insights into Carbon Utilization and Element Cycling Functions of Hydrothermarchaeota in Hydrothermal Sediment.</title>
        <authorList>
            <person name="Zhou Z."/>
            <person name="Liu Y."/>
            <person name="Xu W."/>
            <person name="Pan J."/>
            <person name="Luo Z.H."/>
            <person name="Li M."/>
        </authorList>
    </citation>
    <scope>NUCLEOTIDE SEQUENCE [LARGE SCALE GENOMIC DNA]</scope>
    <source>
        <strain evidence="3">HyVt-507</strain>
    </source>
</reference>
<evidence type="ECO:0000256" key="1">
    <source>
        <dbReference type="SAM" id="SignalP"/>
    </source>
</evidence>
<protein>
    <recommendedName>
        <fullName evidence="2">Lipoprotein LPP20-like domain-containing protein</fullName>
    </recommendedName>
</protein>